<proteinExistence type="predicted"/>
<dbReference type="Proteomes" id="UP000076923">
    <property type="component" value="Unassembled WGS sequence"/>
</dbReference>
<dbReference type="EMBL" id="LVWE01000028">
    <property type="protein sequence ID" value="OAD45579.1"/>
    <property type="molecule type" value="Genomic_DNA"/>
</dbReference>
<accession>A0A176TCU5</accession>
<evidence type="ECO:0000313" key="2">
    <source>
        <dbReference type="EMBL" id="OAD45579.1"/>
    </source>
</evidence>
<dbReference type="AlphaFoldDB" id="A0A176TCU5"/>
<keyword evidence="1" id="KW-0472">Membrane</keyword>
<comment type="caution">
    <text evidence="2">The sequence shown here is derived from an EMBL/GenBank/DDBJ whole genome shotgun (WGS) entry which is preliminary data.</text>
</comment>
<organism evidence="2 3">
    <name type="scientific">Polaribacter atrinae</name>
    <dbReference type="NCBI Taxonomy" id="1333662"/>
    <lineage>
        <taxon>Bacteria</taxon>
        <taxon>Pseudomonadati</taxon>
        <taxon>Bacteroidota</taxon>
        <taxon>Flavobacteriia</taxon>
        <taxon>Flavobacteriales</taxon>
        <taxon>Flavobacteriaceae</taxon>
    </lineage>
</organism>
<reference evidence="2 3" key="1">
    <citation type="submission" date="2016-02" db="EMBL/GenBank/DDBJ databases">
        <title>Draft genome sequence of Polaribacter atrinae KACC17473.</title>
        <authorList>
            <person name="Shin S.-K."/>
            <person name="Yi H."/>
        </authorList>
    </citation>
    <scope>NUCLEOTIDE SEQUENCE [LARGE SCALE GENOMIC DNA]</scope>
    <source>
        <strain evidence="2 3">KACC 17473</strain>
    </source>
</reference>
<protein>
    <submittedName>
        <fullName evidence="2">Uncharacterized protein</fullName>
    </submittedName>
</protein>
<evidence type="ECO:0000313" key="3">
    <source>
        <dbReference type="Proteomes" id="UP000076923"/>
    </source>
</evidence>
<keyword evidence="1" id="KW-0812">Transmembrane</keyword>
<name>A0A176TCU5_9FLAO</name>
<gene>
    <name evidence="2" type="ORF">LPB303_07490</name>
</gene>
<keyword evidence="1" id="KW-1133">Transmembrane helix</keyword>
<evidence type="ECO:0000256" key="1">
    <source>
        <dbReference type="SAM" id="Phobius"/>
    </source>
</evidence>
<keyword evidence="3" id="KW-1185">Reference proteome</keyword>
<dbReference type="RefSeq" id="WP_068449374.1">
    <property type="nucleotide sequence ID" value="NZ_CANKUV010000002.1"/>
</dbReference>
<feature type="transmembrane region" description="Helical" evidence="1">
    <location>
        <begin position="20"/>
        <end position="39"/>
    </location>
</feature>
<sequence>MIFLQVPPVMGPPPPPGLPIDSSVTILLIIAIVYGVLIIRGKLSEHHLKNCPICNSKKINRL</sequence>